<reference evidence="1" key="1">
    <citation type="journal article" date="2015" name="Nature">
        <title>Complex archaea that bridge the gap between prokaryotes and eukaryotes.</title>
        <authorList>
            <person name="Spang A."/>
            <person name="Saw J.H."/>
            <person name="Jorgensen S.L."/>
            <person name="Zaremba-Niedzwiedzka K."/>
            <person name="Martijn J."/>
            <person name="Lind A.E."/>
            <person name="van Eijk R."/>
            <person name="Schleper C."/>
            <person name="Guy L."/>
            <person name="Ettema T.J."/>
        </authorList>
    </citation>
    <scope>NUCLEOTIDE SEQUENCE</scope>
</reference>
<accession>A0A0F9M2N0</accession>
<protein>
    <submittedName>
        <fullName evidence="1">Uncharacterized protein</fullName>
    </submittedName>
</protein>
<dbReference type="EMBL" id="LAZR01005437">
    <property type="protein sequence ID" value="KKM99958.1"/>
    <property type="molecule type" value="Genomic_DNA"/>
</dbReference>
<gene>
    <name evidence="1" type="ORF">LCGC14_1142520</name>
</gene>
<name>A0A0F9M2N0_9ZZZZ</name>
<sequence length="52" mass="5735">MKLTERTYGDPSAAYDYAAKATLGHGVYRILVTPANDKNGVRVHTVQVWSRG</sequence>
<evidence type="ECO:0000313" key="1">
    <source>
        <dbReference type="EMBL" id="KKM99958.1"/>
    </source>
</evidence>
<comment type="caution">
    <text evidence="1">The sequence shown here is derived from an EMBL/GenBank/DDBJ whole genome shotgun (WGS) entry which is preliminary data.</text>
</comment>
<organism evidence="1">
    <name type="scientific">marine sediment metagenome</name>
    <dbReference type="NCBI Taxonomy" id="412755"/>
    <lineage>
        <taxon>unclassified sequences</taxon>
        <taxon>metagenomes</taxon>
        <taxon>ecological metagenomes</taxon>
    </lineage>
</organism>
<dbReference type="AlphaFoldDB" id="A0A0F9M2N0"/>
<proteinExistence type="predicted"/>